<organism evidence="1">
    <name type="scientific">Siphoviridae sp. ctzO58</name>
    <dbReference type="NCBI Taxonomy" id="2825748"/>
    <lineage>
        <taxon>Viruses</taxon>
        <taxon>Duplodnaviria</taxon>
        <taxon>Heunggongvirae</taxon>
        <taxon>Uroviricota</taxon>
        <taxon>Caudoviricetes</taxon>
    </lineage>
</organism>
<evidence type="ECO:0000313" key="1">
    <source>
        <dbReference type="EMBL" id="DAF98905.1"/>
    </source>
</evidence>
<reference evidence="1" key="1">
    <citation type="journal article" date="2021" name="Proc. Natl. Acad. Sci. U.S.A.">
        <title>A Catalog of Tens of Thousands of Viruses from Human Metagenomes Reveals Hidden Associations with Chronic Diseases.</title>
        <authorList>
            <person name="Tisza M.J."/>
            <person name="Buck C.B."/>
        </authorList>
    </citation>
    <scope>NUCLEOTIDE SEQUENCE</scope>
    <source>
        <strain evidence="1">CtzO58</strain>
    </source>
</reference>
<protein>
    <submittedName>
        <fullName evidence="1">Uncharacterized protein</fullName>
    </submittedName>
</protein>
<sequence length="105" mass="12197">MYADKDSRGLISVFEMDRPEWSALRGACQMAVQLWEVQLMEFAGLEPARMQTWEIQRKCHLEQNIGIARKLIFEIDQANERVDDDSCKRIFESADNGQAIDLFDL</sequence>
<proteinExistence type="predicted"/>
<name>A0A8S5UWQ4_9CAUD</name>
<dbReference type="EMBL" id="BK016157">
    <property type="protein sequence ID" value="DAF98905.1"/>
    <property type="molecule type" value="Genomic_DNA"/>
</dbReference>
<accession>A0A8S5UWQ4</accession>